<evidence type="ECO:0000313" key="2">
    <source>
        <dbReference type="Proteomes" id="UP001596116"/>
    </source>
</evidence>
<accession>A0ABW1L0F9</accession>
<comment type="caution">
    <text evidence="1">The sequence shown here is derived from an EMBL/GenBank/DDBJ whole genome shotgun (WGS) entry which is preliminary data.</text>
</comment>
<proteinExistence type="predicted"/>
<gene>
    <name evidence="1" type="ORF">ACFMB1_17030</name>
</gene>
<name>A0ABW1L0F9_9PROT</name>
<organism evidence="1 2">
    <name type="scientific">Hyphococcus aureus</name>
    <dbReference type="NCBI Taxonomy" id="2666033"/>
    <lineage>
        <taxon>Bacteria</taxon>
        <taxon>Pseudomonadati</taxon>
        <taxon>Pseudomonadota</taxon>
        <taxon>Alphaproteobacteria</taxon>
        <taxon>Parvularculales</taxon>
        <taxon>Parvularculaceae</taxon>
        <taxon>Hyphococcus</taxon>
    </lineage>
</organism>
<dbReference type="EMBL" id="JBHPON010000003">
    <property type="protein sequence ID" value="MFC6037264.1"/>
    <property type="molecule type" value="Genomic_DNA"/>
</dbReference>
<dbReference type="Proteomes" id="UP001596116">
    <property type="component" value="Unassembled WGS sequence"/>
</dbReference>
<protein>
    <submittedName>
        <fullName evidence="1">Uncharacterized protein</fullName>
    </submittedName>
</protein>
<evidence type="ECO:0000313" key="1">
    <source>
        <dbReference type="EMBL" id="MFC6037264.1"/>
    </source>
</evidence>
<sequence length="77" mass="8919">MRMVHDYEEFCKLNAEGKVEPDIRSNLGAKSVDALRKRGWKIGHWRTKSDLLNLCSQSSENFNVAYTQAGIDFWVKE</sequence>
<keyword evidence="2" id="KW-1185">Reference proteome</keyword>
<reference evidence="1 2" key="1">
    <citation type="submission" date="2024-09" db="EMBL/GenBank/DDBJ databases">
        <authorList>
            <person name="Zhang Z.-H."/>
        </authorList>
    </citation>
    <scope>NUCLEOTIDE SEQUENCE [LARGE SCALE GENOMIC DNA]</scope>
    <source>
        <strain evidence="1 2">HHTR114</strain>
    </source>
</reference>
<dbReference type="RefSeq" id="WP_379881355.1">
    <property type="nucleotide sequence ID" value="NZ_JBHPON010000003.1"/>
</dbReference>